<dbReference type="EMBL" id="BAABME010011577">
    <property type="protein sequence ID" value="GAA0183980.1"/>
    <property type="molecule type" value="Genomic_DNA"/>
</dbReference>
<evidence type="ECO:0000313" key="3">
    <source>
        <dbReference type="Proteomes" id="UP001454036"/>
    </source>
</evidence>
<dbReference type="AlphaFoldDB" id="A0AAV3RU49"/>
<accession>A0AAV3RU49</accession>
<proteinExistence type="predicted"/>
<protein>
    <submittedName>
        <fullName evidence="2">Uncharacterized protein</fullName>
    </submittedName>
</protein>
<reference evidence="2 3" key="1">
    <citation type="submission" date="2024-01" db="EMBL/GenBank/DDBJ databases">
        <title>The complete chloroplast genome sequence of Lithospermum erythrorhizon: insights into the phylogenetic relationship among Boraginaceae species and the maternal lineages of purple gromwells.</title>
        <authorList>
            <person name="Okada T."/>
            <person name="Watanabe K."/>
        </authorList>
    </citation>
    <scope>NUCLEOTIDE SEQUENCE [LARGE SCALE GENOMIC DNA]</scope>
</reference>
<feature type="region of interest" description="Disordered" evidence="1">
    <location>
        <begin position="1"/>
        <end position="21"/>
    </location>
</feature>
<evidence type="ECO:0000313" key="2">
    <source>
        <dbReference type="EMBL" id="GAA0183980.1"/>
    </source>
</evidence>
<sequence>MKKKKKRKCPPPEEDASKLVAPNADPSLLVRVPMDNRVNVDDVLDEKMQNVVAEWGRNSPSHAVDGSCARHAGCGVAGDGLVVVGNQ</sequence>
<comment type="caution">
    <text evidence="2">The sequence shown here is derived from an EMBL/GenBank/DDBJ whole genome shotgun (WGS) entry which is preliminary data.</text>
</comment>
<dbReference type="Proteomes" id="UP001454036">
    <property type="component" value="Unassembled WGS sequence"/>
</dbReference>
<organism evidence="2 3">
    <name type="scientific">Lithospermum erythrorhizon</name>
    <name type="common">Purple gromwell</name>
    <name type="synonym">Lithospermum officinale var. erythrorhizon</name>
    <dbReference type="NCBI Taxonomy" id="34254"/>
    <lineage>
        <taxon>Eukaryota</taxon>
        <taxon>Viridiplantae</taxon>
        <taxon>Streptophyta</taxon>
        <taxon>Embryophyta</taxon>
        <taxon>Tracheophyta</taxon>
        <taxon>Spermatophyta</taxon>
        <taxon>Magnoliopsida</taxon>
        <taxon>eudicotyledons</taxon>
        <taxon>Gunneridae</taxon>
        <taxon>Pentapetalae</taxon>
        <taxon>asterids</taxon>
        <taxon>lamiids</taxon>
        <taxon>Boraginales</taxon>
        <taxon>Boraginaceae</taxon>
        <taxon>Boraginoideae</taxon>
        <taxon>Lithospermeae</taxon>
        <taxon>Lithospermum</taxon>
    </lineage>
</organism>
<name>A0AAV3RU49_LITER</name>
<gene>
    <name evidence="2" type="ORF">LIER_31298</name>
</gene>
<evidence type="ECO:0000256" key="1">
    <source>
        <dbReference type="SAM" id="MobiDB-lite"/>
    </source>
</evidence>
<keyword evidence="3" id="KW-1185">Reference proteome</keyword>